<dbReference type="GO" id="GO:0017116">
    <property type="term" value="F:single-stranded DNA helicase activity"/>
    <property type="evidence" value="ECO:0007669"/>
    <property type="project" value="TreeGrafter"/>
</dbReference>
<dbReference type="GO" id="GO:0000727">
    <property type="term" value="P:double-strand break repair via break-induced replication"/>
    <property type="evidence" value="ECO:0007669"/>
    <property type="project" value="TreeGrafter"/>
</dbReference>
<dbReference type="GO" id="GO:0006270">
    <property type="term" value="P:DNA replication initiation"/>
    <property type="evidence" value="ECO:0007669"/>
    <property type="project" value="TreeGrafter"/>
</dbReference>
<keyword evidence="1" id="KW-0547">Nucleotide-binding</keyword>
<dbReference type="SMART" id="SM00350">
    <property type="entry name" value="MCM"/>
    <property type="match status" value="1"/>
</dbReference>
<proteinExistence type="predicted"/>
<sequence length="253" mass="28521">MLLHNPKEHLFSLEVAAKHKLKQILRIQASEDHVPDIQVIPNSDQVPSALRQVHAHEINRLIKLSLKEGEEEFLDFYQCDSSTHKLMDLVVSVFRVIVTEIWKSVIKIQESPEVVPTREMPRNIAAVTDRKLVDKASPGSRVSIIGITSVFDENGAGRARISFTSVDEEQFHEMACDRNLYCKLAKNIAPSIHVEFTNDIKVTVACLLVSGSRKRLPDGMILRGDINVSLLGDPFTTKSQCGKSRTDWRLHFS</sequence>
<dbReference type="AlphaFoldDB" id="F0W885"/>
<evidence type="ECO:0000259" key="3">
    <source>
        <dbReference type="PROSITE" id="PS50051"/>
    </source>
</evidence>
<dbReference type="Pfam" id="PF17207">
    <property type="entry name" value="MCM_OB"/>
    <property type="match status" value="1"/>
</dbReference>
<evidence type="ECO:0000256" key="2">
    <source>
        <dbReference type="ARBA" id="ARBA00022840"/>
    </source>
</evidence>
<dbReference type="InterPro" id="IPR001208">
    <property type="entry name" value="MCM_dom"/>
</dbReference>
<dbReference type="PROSITE" id="PS50051">
    <property type="entry name" value="MCM_2"/>
    <property type="match status" value="1"/>
</dbReference>
<protein>
    <submittedName>
        <fullName evidence="4">DNA replication licensing factor MCM5 putative</fullName>
    </submittedName>
</protein>
<dbReference type="InterPro" id="IPR012340">
    <property type="entry name" value="NA-bd_OB-fold"/>
</dbReference>
<reference evidence="4" key="2">
    <citation type="submission" date="2011-02" db="EMBL/GenBank/DDBJ databases">
        <authorList>
            <person name="MacLean D."/>
        </authorList>
    </citation>
    <scope>NUCLEOTIDE SEQUENCE</scope>
</reference>
<dbReference type="InterPro" id="IPR027417">
    <property type="entry name" value="P-loop_NTPase"/>
</dbReference>
<dbReference type="PANTHER" id="PTHR11630">
    <property type="entry name" value="DNA REPLICATION LICENSING FACTOR MCM FAMILY MEMBER"/>
    <property type="match status" value="1"/>
</dbReference>
<reference evidence="4" key="1">
    <citation type="journal article" date="2011" name="PLoS Biol.">
        <title>Gene gain and loss during evolution of obligate parasitism in the white rust pathogen of Arabidopsis thaliana.</title>
        <authorList>
            <person name="Kemen E."/>
            <person name="Gardiner A."/>
            <person name="Schultz-Larsen T."/>
            <person name="Kemen A.C."/>
            <person name="Balmuth A.L."/>
            <person name="Robert-Seilaniantz A."/>
            <person name="Bailey K."/>
            <person name="Holub E."/>
            <person name="Studholme D.J."/>
            <person name="Maclean D."/>
            <person name="Jones J.D."/>
        </authorList>
    </citation>
    <scope>NUCLEOTIDE SEQUENCE</scope>
</reference>
<dbReference type="GO" id="GO:0043138">
    <property type="term" value="F:3'-5' DNA helicase activity"/>
    <property type="evidence" value="ECO:0007669"/>
    <property type="project" value="TreeGrafter"/>
</dbReference>
<evidence type="ECO:0000313" key="4">
    <source>
        <dbReference type="EMBL" id="CCA17369.1"/>
    </source>
</evidence>
<dbReference type="PANTHER" id="PTHR11630:SF42">
    <property type="entry name" value="DNA REPLICATION LICENSING FACTOR MCM5"/>
    <property type="match status" value="1"/>
</dbReference>
<accession>F0W885</accession>
<dbReference type="InterPro" id="IPR033762">
    <property type="entry name" value="MCM_OB"/>
</dbReference>
<dbReference type="InterPro" id="IPR031327">
    <property type="entry name" value="MCM"/>
</dbReference>
<dbReference type="HOGENOM" id="CLU_1100141_0_0_1"/>
<dbReference type="GO" id="GO:0042555">
    <property type="term" value="C:MCM complex"/>
    <property type="evidence" value="ECO:0007669"/>
    <property type="project" value="TreeGrafter"/>
</dbReference>
<dbReference type="SUPFAM" id="SSF50249">
    <property type="entry name" value="Nucleic acid-binding proteins"/>
    <property type="match status" value="1"/>
</dbReference>
<gene>
    <name evidence="4" type="primary">AlNc14C33G3045</name>
    <name evidence="4" type="ORF">ALNC14_035120</name>
</gene>
<dbReference type="GO" id="GO:0005634">
    <property type="term" value="C:nucleus"/>
    <property type="evidence" value="ECO:0007669"/>
    <property type="project" value="TreeGrafter"/>
</dbReference>
<dbReference type="EMBL" id="FR824078">
    <property type="protein sequence ID" value="CCA17369.1"/>
    <property type="molecule type" value="Genomic_DNA"/>
</dbReference>
<name>F0W885_9STRA</name>
<dbReference type="GO" id="GO:0005524">
    <property type="term" value="F:ATP binding"/>
    <property type="evidence" value="ECO:0007669"/>
    <property type="project" value="UniProtKB-KW"/>
</dbReference>
<dbReference type="Pfam" id="PF00493">
    <property type="entry name" value="MCM"/>
    <property type="match status" value="1"/>
</dbReference>
<feature type="domain" description="MCM C-terminal AAA(+) ATPase" evidence="3">
    <location>
        <begin position="180"/>
        <end position="240"/>
    </location>
</feature>
<evidence type="ECO:0000256" key="1">
    <source>
        <dbReference type="ARBA" id="ARBA00022741"/>
    </source>
</evidence>
<keyword evidence="2" id="KW-0067">ATP-binding</keyword>
<dbReference type="Gene3D" id="3.40.50.300">
    <property type="entry name" value="P-loop containing nucleotide triphosphate hydrolases"/>
    <property type="match status" value="1"/>
</dbReference>
<organism evidence="4">
    <name type="scientific">Albugo laibachii Nc14</name>
    <dbReference type="NCBI Taxonomy" id="890382"/>
    <lineage>
        <taxon>Eukaryota</taxon>
        <taxon>Sar</taxon>
        <taxon>Stramenopiles</taxon>
        <taxon>Oomycota</taxon>
        <taxon>Peronosporomycetes</taxon>
        <taxon>Albuginales</taxon>
        <taxon>Albuginaceae</taxon>
        <taxon>Albugo</taxon>
    </lineage>
</organism>
<dbReference type="GO" id="GO:0003697">
    <property type="term" value="F:single-stranded DNA binding"/>
    <property type="evidence" value="ECO:0007669"/>
    <property type="project" value="TreeGrafter"/>
</dbReference>
<dbReference type="Gene3D" id="2.40.50.140">
    <property type="entry name" value="Nucleic acid-binding proteins"/>
    <property type="match status" value="1"/>
</dbReference>